<dbReference type="InterPro" id="IPR020837">
    <property type="entry name" value="Fibrinogen_CS"/>
</dbReference>
<dbReference type="GO" id="GO:0005615">
    <property type="term" value="C:extracellular space"/>
    <property type="evidence" value="ECO:0007669"/>
    <property type="project" value="TreeGrafter"/>
</dbReference>
<feature type="transmembrane region" description="Helical" evidence="2">
    <location>
        <begin position="12"/>
        <end position="30"/>
    </location>
</feature>
<dbReference type="PROSITE" id="PS51406">
    <property type="entry name" value="FIBRINOGEN_C_2"/>
    <property type="match status" value="1"/>
</dbReference>
<reference evidence="4" key="1">
    <citation type="submission" date="2019-12" db="EMBL/GenBank/DDBJ databases">
        <title>An insight into the sialome of adult female Ixodes ricinus ticks feeding for 6 days.</title>
        <authorList>
            <person name="Perner J."/>
            <person name="Ribeiro J.M.C."/>
        </authorList>
    </citation>
    <scope>NUCLEOTIDE SEQUENCE</scope>
    <source>
        <strain evidence="4">Semi-engorged</strain>
        <tissue evidence="4">Salivary glands</tissue>
    </source>
</reference>
<dbReference type="InterPro" id="IPR036056">
    <property type="entry name" value="Fibrinogen-like_C"/>
</dbReference>
<dbReference type="Pfam" id="PF00147">
    <property type="entry name" value="Fibrinogen_C"/>
    <property type="match status" value="1"/>
</dbReference>
<sequence length="280" mass="31144">MSFQNAHQHDRSVIMLLAILIGMAPAIVAVSENPVATLAVLERAENHISELSKIVVDLKKSLRPRDCGDLLKAGQINNGVYVIFPTSDSKGTSVSCDMKTDGGGWTVIQNRGQYGNSVYYFYRNWTEYANGFGDRDKEYWIDRGFSLRIELKNETGESLVANYKIFKVASQANLYKMTVGGYSGTSDSDSFSYTNGINFSTFDNDNDNHSSNCATTYKGGWWYAACHSSNLNGLNLNGPHTSFADGIEWSRRNHLGGLHHYSYPEARMMIREANSLPEAV</sequence>
<dbReference type="InterPro" id="IPR014716">
    <property type="entry name" value="Fibrinogen_a/b/g_C_1"/>
</dbReference>
<dbReference type="PANTHER" id="PTHR19143">
    <property type="entry name" value="FIBRINOGEN/TENASCIN/ANGIOPOEITIN"/>
    <property type="match status" value="1"/>
</dbReference>
<dbReference type="InterPro" id="IPR002181">
    <property type="entry name" value="Fibrinogen_a/b/g_C_dom"/>
</dbReference>
<evidence type="ECO:0000256" key="2">
    <source>
        <dbReference type="SAM" id="Phobius"/>
    </source>
</evidence>
<keyword evidence="2" id="KW-1133">Transmembrane helix</keyword>
<dbReference type="SUPFAM" id="SSF56496">
    <property type="entry name" value="Fibrinogen C-terminal domain-like"/>
    <property type="match status" value="1"/>
</dbReference>
<organism evidence="4">
    <name type="scientific">Ixodes ricinus</name>
    <name type="common">Common tick</name>
    <name type="synonym">Acarus ricinus</name>
    <dbReference type="NCBI Taxonomy" id="34613"/>
    <lineage>
        <taxon>Eukaryota</taxon>
        <taxon>Metazoa</taxon>
        <taxon>Ecdysozoa</taxon>
        <taxon>Arthropoda</taxon>
        <taxon>Chelicerata</taxon>
        <taxon>Arachnida</taxon>
        <taxon>Acari</taxon>
        <taxon>Parasitiformes</taxon>
        <taxon>Ixodida</taxon>
        <taxon>Ixodoidea</taxon>
        <taxon>Ixodidae</taxon>
        <taxon>Ixodinae</taxon>
        <taxon>Ixodes</taxon>
    </lineage>
</organism>
<keyword evidence="1" id="KW-1015">Disulfide bond</keyword>
<proteinExistence type="predicted"/>
<dbReference type="CDD" id="cd00087">
    <property type="entry name" value="FReD"/>
    <property type="match status" value="1"/>
</dbReference>
<evidence type="ECO:0000259" key="3">
    <source>
        <dbReference type="PROSITE" id="PS51406"/>
    </source>
</evidence>
<keyword evidence="2" id="KW-0472">Membrane</keyword>
<dbReference type="AlphaFoldDB" id="A0A6B0V8T3"/>
<dbReference type="Gene3D" id="3.90.215.10">
    <property type="entry name" value="Gamma Fibrinogen, chain A, domain 1"/>
    <property type="match status" value="1"/>
</dbReference>
<dbReference type="EMBL" id="GIFC01015525">
    <property type="protein sequence ID" value="MXU97608.1"/>
    <property type="molecule type" value="Transcribed_RNA"/>
</dbReference>
<evidence type="ECO:0000313" key="4">
    <source>
        <dbReference type="EMBL" id="MXU97608.1"/>
    </source>
</evidence>
<keyword evidence="2" id="KW-0812">Transmembrane</keyword>
<dbReference type="InterPro" id="IPR050373">
    <property type="entry name" value="Fibrinogen_C-term_domain"/>
</dbReference>
<accession>A0A6B0V8T3</accession>
<dbReference type="PROSITE" id="PS00514">
    <property type="entry name" value="FIBRINOGEN_C_1"/>
    <property type="match status" value="1"/>
</dbReference>
<dbReference type="NCBIfam" id="NF040941">
    <property type="entry name" value="GGGWT_bact"/>
    <property type="match status" value="1"/>
</dbReference>
<name>A0A6B0V8T3_IXORI</name>
<dbReference type="PANTHER" id="PTHR19143:SF458">
    <property type="entry name" value="FIBRINOGEN C-TERMINAL DOMAIN-CONTAINING PROTEIN-RELATED"/>
    <property type="match status" value="1"/>
</dbReference>
<feature type="domain" description="Fibrinogen C-terminal" evidence="3">
    <location>
        <begin position="58"/>
        <end position="274"/>
    </location>
</feature>
<protein>
    <submittedName>
        <fullName evidence="4">Putative ixoderin</fullName>
    </submittedName>
</protein>
<dbReference type="SMART" id="SM00186">
    <property type="entry name" value="FBG"/>
    <property type="match status" value="1"/>
</dbReference>
<evidence type="ECO:0000256" key="1">
    <source>
        <dbReference type="ARBA" id="ARBA00023157"/>
    </source>
</evidence>